<evidence type="ECO:0000256" key="5">
    <source>
        <dbReference type="ARBA" id="ARBA00023136"/>
    </source>
</evidence>
<organism evidence="7 8">
    <name type="scientific">Entomobacter blattae</name>
    <dbReference type="NCBI Taxonomy" id="2762277"/>
    <lineage>
        <taxon>Bacteria</taxon>
        <taxon>Pseudomonadati</taxon>
        <taxon>Pseudomonadota</taxon>
        <taxon>Alphaproteobacteria</taxon>
        <taxon>Acetobacterales</taxon>
        <taxon>Acetobacteraceae</taxon>
        <taxon>Entomobacter</taxon>
    </lineage>
</organism>
<feature type="transmembrane region" description="Helical" evidence="6">
    <location>
        <begin position="150"/>
        <end position="173"/>
    </location>
</feature>
<feature type="transmembrane region" description="Helical" evidence="6">
    <location>
        <begin position="115"/>
        <end position="138"/>
    </location>
</feature>
<dbReference type="InterPro" id="IPR050833">
    <property type="entry name" value="Poly_Biosynth_Transport"/>
</dbReference>
<evidence type="ECO:0000256" key="6">
    <source>
        <dbReference type="SAM" id="Phobius"/>
    </source>
</evidence>
<dbReference type="Pfam" id="PF01943">
    <property type="entry name" value="Polysacc_synt"/>
    <property type="match status" value="1"/>
</dbReference>
<dbReference type="PANTHER" id="PTHR30250">
    <property type="entry name" value="PST FAMILY PREDICTED COLANIC ACID TRANSPORTER"/>
    <property type="match status" value="1"/>
</dbReference>
<keyword evidence="2" id="KW-1003">Cell membrane</keyword>
<dbReference type="PANTHER" id="PTHR30250:SF31">
    <property type="entry name" value="INNER MEMBRANE PROTEIN YGHQ"/>
    <property type="match status" value="1"/>
</dbReference>
<keyword evidence="4 6" id="KW-1133">Transmembrane helix</keyword>
<protein>
    <submittedName>
        <fullName evidence="7">Polysaccharide biosynthesis protein</fullName>
    </submittedName>
</protein>
<dbReference type="InterPro" id="IPR002797">
    <property type="entry name" value="Polysacc_synth"/>
</dbReference>
<sequence length="460" mass="51134">MSATKTTPEIYTTPNASQETTRKVKKNIGSIRLIFKNLGILLSGRAINAPLSIVHTTLATGLLGIYDFGLLTMVYAFARLIGDVVEFQSWQTVIHYGYQPFKENHKEQFQRVIRFSLFLDVSSGIAGTLFGIFFGIFFGYAMNWPTKLSIIGPAFCIIILFMTSATAIGILRLLNRFDLLAIQSVNSTVVRLIGTIIATLTHGTLTDLLIVWVIAEISSFFLLGFLAWKELDKHHLAKGLLSMRDTKWYFGKDMTKGLDKVWSFAFTTNINTTLYLASGQLVTVIVGSLLGPTSAGIYQIANKMAAAFAKPAGLIENTLYPEMTKLWHDKKTKKLYRLAFQITLLAGGVATLLMLLAHYIGTPLLAFILHKANNPQAANLMFWLLGAEVITIWGLPLEPLLITTRKTRLTLIARGLTTFLFLLLLIITIHHFGLLGIGPATIFSTLFLLILQLLFVLKNR</sequence>
<dbReference type="RefSeq" id="WP_203414044.1">
    <property type="nucleotide sequence ID" value="NZ_CP060244.1"/>
</dbReference>
<feature type="transmembrane region" description="Helical" evidence="6">
    <location>
        <begin position="409"/>
        <end position="429"/>
    </location>
</feature>
<feature type="transmembrane region" description="Helical" evidence="6">
    <location>
        <begin position="335"/>
        <end position="360"/>
    </location>
</feature>
<keyword evidence="3 6" id="KW-0812">Transmembrane</keyword>
<evidence type="ECO:0000256" key="1">
    <source>
        <dbReference type="ARBA" id="ARBA00004651"/>
    </source>
</evidence>
<dbReference type="AlphaFoldDB" id="A0A7H1NP94"/>
<gene>
    <name evidence="7" type="ORF">JGUZn3_03530</name>
</gene>
<dbReference type="GO" id="GO:0005886">
    <property type="term" value="C:plasma membrane"/>
    <property type="evidence" value="ECO:0007669"/>
    <property type="project" value="UniProtKB-SubCell"/>
</dbReference>
<dbReference type="Proteomes" id="UP000516349">
    <property type="component" value="Chromosome"/>
</dbReference>
<comment type="subcellular location">
    <subcellularLocation>
        <location evidence="1">Cell membrane</location>
        <topology evidence="1">Multi-pass membrane protein</topology>
    </subcellularLocation>
</comment>
<dbReference type="KEGG" id="ebla:JGUZn3_03530"/>
<feature type="transmembrane region" description="Helical" evidence="6">
    <location>
        <begin position="380"/>
        <end position="397"/>
    </location>
</feature>
<feature type="transmembrane region" description="Helical" evidence="6">
    <location>
        <begin position="435"/>
        <end position="457"/>
    </location>
</feature>
<reference evidence="7 8" key="1">
    <citation type="submission" date="2020-08" db="EMBL/GenBank/DDBJ databases">
        <title>Complete genome sequence of Entomobacter blattae G55GP.</title>
        <authorList>
            <person name="Poehlein A."/>
            <person name="Guzman J."/>
            <person name="Daniel R."/>
            <person name="Vilcinskas A."/>
        </authorList>
    </citation>
    <scope>NUCLEOTIDE SEQUENCE [LARGE SCALE GENOMIC DNA]</scope>
    <source>
        <strain evidence="7 8">G55GP</strain>
    </source>
</reference>
<evidence type="ECO:0000256" key="4">
    <source>
        <dbReference type="ARBA" id="ARBA00022989"/>
    </source>
</evidence>
<keyword evidence="5 6" id="KW-0472">Membrane</keyword>
<evidence type="ECO:0000256" key="2">
    <source>
        <dbReference type="ARBA" id="ARBA00022475"/>
    </source>
</evidence>
<accession>A0A7H1NP94</accession>
<keyword evidence="8" id="KW-1185">Reference proteome</keyword>
<name>A0A7H1NP94_9PROT</name>
<evidence type="ECO:0000313" key="7">
    <source>
        <dbReference type="EMBL" id="QNT77604.1"/>
    </source>
</evidence>
<evidence type="ECO:0000256" key="3">
    <source>
        <dbReference type="ARBA" id="ARBA00022692"/>
    </source>
</evidence>
<evidence type="ECO:0000313" key="8">
    <source>
        <dbReference type="Proteomes" id="UP000516349"/>
    </source>
</evidence>
<feature type="transmembrane region" description="Helical" evidence="6">
    <location>
        <begin position="185"/>
        <end position="203"/>
    </location>
</feature>
<proteinExistence type="predicted"/>
<dbReference type="EMBL" id="CP060244">
    <property type="protein sequence ID" value="QNT77604.1"/>
    <property type="molecule type" value="Genomic_DNA"/>
</dbReference>